<dbReference type="InterPro" id="IPR027954">
    <property type="entry name" value="Transcobalamin-like_C"/>
</dbReference>
<dbReference type="AlphaFoldDB" id="A0A0R1L657"/>
<dbReference type="Proteomes" id="UP000051581">
    <property type="component" value="Unassembled WGS sequence"/>
</dbReference>
<reference evidence="3 4" key="1">
    <citation type="journal article" date="2015" name="Genome Announc.">
        <title>Expanding the biotechnology potential of lactobacilli through comparative genomics of 213 strains and associated genera.</title>
        <authorList>
            <person name="Sun Z."/>
            <person name="Harris H.M."/>
            <person name="McCann A."/>
            <person name="Guo C."/>
            <person name="Argimon S."/>
            <person name="Zhang W."/>
            <person name="Yang X."/>
            <person name="Jeffery I.B."/>
            <person name="Cooney J.C."/>
            <person name="Kagawa T.F."/>
            <person name="Liu W."/>
            <person name="Song Y."/>
            <person name="Salvetti E."/>
            <person name="Wrobel A."/>
            <person name="Rasinkangas P."/>
            <person name="Parkhill J."/>
            <person name="Rea M.C."/>
            <person name="O'Sullivan O."/>
            <person name="Ritari J."/>
            <person name="Douillard F.P."/>
            <person name="Paul Ross R."/>
            <person name="Yang R."/>
            <person name="Briner A.E."/>
            <person name="Felis G.E."/>
            <person name="de Vos W.M."/>
            <person name="Barrangou R."/>
            <person name="Klaenhammer T.R."/>
            <person name="Caufield P.W."/>
            <person name="Cui Y."/>
            <person name="Zhang H."/>
            <person name="O'Toole P.W."/>
        </authorList>
    </citation>
    <scope>NUCLEOTIDE SEQUENCE [LARGE SCALE GENOMIC DNA]</scope>
    <source>
        <strain evidence="3 4">DSM 19904</strain>
    </source>
</reference>
<feature type="compositionally biased region" description="Low complexity" evidence="1">
    <location>
        <begin position="43"/>
        <end position="60"/>
    </location>
</feature>
<feature type="domain" description="Transcobalamin-like C-terminal" evidence="2">
    <location>
        <begin position="164"/>
        <end position="232"/>
    </location>
</feature>
<dbReference type="Gene3D" id="2.170.130.30">
    <property type="match status" value="1"/>
</dbReference>
<feature type="compositionally biased region" description="Low complexity" evidence="1">
    <location>
        <begin position="78"/>
        <end position="92"/>
    </location>
</feature>
<accession>A0A0R1L657</accession>
<proteinExistence type="predicted"/>
<dbReference type="Pfam" id="PF14478">
    <property type="entry name" value="DUF4430"/>
    <property type="match status" value="1"/>
</dbReference>
<evidence type="ECO:0000256" key="1">
    <source>
        <dbReference type="SAM" id="MobiDB-lite"/>
    </source>
</evidence>
<sequence>MKKGIGIVIGLLLVLGLAFGVREVVASHNQRQARTEKAAKMDSGSQSKSSSSSAASSSQPKSKKSTGKSSKTHHKAANKAAGKADGSSASTKPAKKHANQSKSSHQAKTATSNKVAVSKPKSHANKSRATKKASSKYTGKAYLKVSGYKKLFYSGNLHITKKTTAFTLLEQTNLRIKYTSSPAIYVSAINGLKENDVKAGSGWMYSVNGKYVDKSAGDKLIKPGDKVHWYFTVNGWSPAG</sequence>
<feature type="region of interest" description="Disordered" evidence="1">
    <location>
        <begin position="29"/>
        <end position="135"/>
    </location>
</feature>
<evidence type="ECO:0000313" key="4">
    <source>
        <dbReference type="Proteomes" id="UP000051581"/>
    </source>
</evidence>
<evidence type="ECO:0000313" key="3">
    <source>
        <dbReference type="EMBL" id="KRK88337.1"/>
    </source>
</evidence>
<dbReference type="PATRIC" id="fig|1423808.3.peg.485"/>
<feature type="compositionally biased region" description="Polar residues" evidence="1">
    <location>
        <begin position="100"/>
        <end position="115"/>
    </location>
</feature>
<protein>
    <recommendedName>
        <fullName evidence="2">Transcobalamin-like C-terminal domain-containing protein</fullName>
    </recommendedName>
</protein>
<organism evidence="3 4">
    <name type="scientific">Lentilactobacillus sunkii DSM 19904</name>
    <dbReference type="NCBI Taxonomy" id="1423808"/>
    <lineage>
        <taxon>Bacteria</taxon>
        <taxon>Bacillati</taxon>
        <taxon>Bacillota</taxon>
        <taxon>Bacilli</taxon>
        <taxon>Lactobacillales</taxon>
        <taxon>Lactobacillaceae</taxon>
        <taxon>Lentilactobacillus</taxon>
    </lineage>
</organism>
<evidence type="ECO:0000259" key="2">
    <source>
        <dbReference type="Pfam" id="PF14478"/>
    </source>
</evidence>
<feature type="compositionally biased region" description="Basic residues" evidence="1">
    <location>
        <begin position="120"/>
        <end position="134"/>
    </location>
</feature>
<name>A0A0R1L657_9LACO</name>
<dbReference type="OrthoDB" id="2356646at2"/>
<dbReference type="EMBL" id="AZEA01000010">
    <property type="protein sequence ID" value="KRK88337.1"/>
    <property type="molecule type" value="Genomic_DNA"/>
</dbReference>
<gene>
    <name evidence="3" type="ORF">FD17_GL000481</name>
</gene>
<comment type="caution">
    <text evidence="3">The sequence shown here is derived from an EMBL/GenBank/DDBJ whole genome shotgun (WGS) entry which is preliminary data.</text>
</comment>
<feature type="compositionally biased region" description="Basic residues" evidence="1">
    <location>
        <begin position="61"/>
        <end position="77"/>
    </location>
</feature>
<dbReference type="RefSeq" id="WP_057825198.1">
    <property type="nucleotide sequence ID" value="NZ_AZEA01000010.1"/>
</dbReference>
<keyword evidence="4" id="KW-1185">Reference proteome</keyword>